<name>A0ABN5TQG4_9GAMM</name>
<evidence type="ECO:0000256" key="2">
    <source>
        <dbReference type="SAM" id="SignalP"/>
    </source>
</evidence>
<feature type="transmembrane region" description="Helical" evidence="1">
    <location>
        <begin position="208"/>
        <end position="231"/>
    </location>
</feature>
<reference evidence="4" key="1">
    <citation type="submission" date="2017-03" db="EMBL/GenBank/DDBJ databases">
        <title>Full genome sequence of a non-lethal Shewanella isolate that potentiates virulence of Vibio parahaemolyticus causing acute hepatopancreatic necrosis disease (AHPND) in shrimp.</title>
        <authorList>
            <person name="Prachumwat A."/>
            <person name="Sritunyalucksana K."/>
        </authorList>
    </citation>
    <scope>NUCLEOTIDE SEQUENCE [LARGE SCALE GENOMIC DNA]</scope>
    <source>
        <strain evidence="4">TH2012</strain>
    </source>
</reference>
<dbReference type="SUPFAM" id="SSF52833">
    <property type="entry name" value="Thioredoxin-like"/>
    <property type="match status" value="1"/>
</dbReference>
<feature type="transmembrane region" description="Helical" evidence="1">
    <location>
        <begin position="278"/>
        <end position="297"/>
    </location>
</feature>
<feature type="signal peptide" evidence="2">
    <location>
        <begin position="1"/>
        <end position="22"/>
    </location>
</feature>
<feature type="transmembrane region" description="Helical" evidence="1">
    <location>
        <begin position="437"/>
        <end position="458"/>
    </location>
</feature>
<evidence type="ECO:0000256" key="1">
    <source>
        <dbReference type="SAM" id="Phobius"/>
    </source>
</evidence>
<evidence type="ECO:0008006" key="5">
    <source>
        <dbReference type="Google" id="ProtNLM"/>
    </source>
</evidence>
<keyword evidence="4" id="KW-1185">Reference proteome</keyword>
<keyword evidence="1" id="KW-0812">Transmembrane</keyword>
<proteinExistence type="predicted"/>
<protein>
    <recommendedName>
        <fullName evidence="5">Cytochrome C biogenesis protein transmembrane region</fullName>
    </recommendedName>
</protein>
<feature type="chain" id="PRO_5046531160" description="Cytochrome C biogenesis protein transmembrane region" evidence="2">
    <location>
        <begin position="23"/>
        <end position="470"/>
    </location>
</feature>
<dbReference type="RefSeq" id="WP_126165791.1">
    <property type="nucleotide sequence ID" value="NZ_CP020373.1"/>
</dbReference>
<evidence type="ECO:0000313" key="3">
    <source>
        <dbReference type="EMBL" id="AZQ09311.1"/>
    </source>
</evidence>
<feature type="transmembrane region" description="Helical" evidence="1">
    <location>
        <begin position="376"/>
        <end position="401"/>
    </location>
</feature>
<organism evidence="3 4">
    <name type="scientific">Shewanella khirikhana</name>
    <dbReference type="NCBI Taxonomy" id="1965282"/>
    <lineage>
        <taxon>Bacteria</taxon>
        <taxon>Pseudomonadati</taxon>
        <taxon>Pseudomonadota</taxon>
        <taxon>Gammaproteobacteria</taxon>
        <taxon>Alteromonadales</taxon>
        <taxon>Shewanellaceae</taxon>
        <taxon>Shewanella</taxon>
    </lineage>
</organism>
<dbReference type="Proteomes" id="UP000278437">
    <property type="component" value="Chromosome"/>
</dbReference>
<keyword evidence="1" id="KW-1133">Transmembrane helix</keyword>
<accession>A0ABN5TQG4</accession>
<keyword evidence="1" id="KW-0472">Membrane</keyword>
<evidence type="ECO:0000313" key="4">
    <source>
        <dbReference type="Proteomes" id="UP000278437"/>
    </source>
</evidence>
<keyword evidence="2" id="KW-0732">Signal</keyword>
<feature type="transmembrane region" description="Helical" evidence="1">
    <location>
        <begin position="243"/>
        <end position="266"/>
    </location>
</feature>
<gene>
    <name evidence="3" type="ORF">STH12_00159</name>
</gene>
<dbReference type="EMBL" id="CP020373">
    <property type="protein sequence ID" value="AZQ09311.1"/>
    <property type="molecule type" value="Genomic_DNA"/>
</dbReference>
<dbReference type="InterPro" id="IPR036249">
    <property type="entry name" value="Thioredoxin-like_sf"/>
</dbReference>
<feature type="transmembrane region" description="Helical" evidence="1">
    <location>
        <begin position="413"/>
        <end position="431"/>
    </location>
</feature>
<sequence length="470" mass="50354">MVRALLIPLLFFISLFALPVSAHEGHDDNGPIWHQVDDNGKPVVKLYFFWSKTCPHCAEAHPFIDALPEKYPWISLESYMITAHGARDKWLEVAKATGTDTRSVPFFAICGKASVGYSSAEVTGQFLLGRLKDCYRSLGGVVADDEGVMATTAGSGSGQPLFGTCSSSSESGTCDSGADSGGSASSDVQPVELPFIGVVTPDQLSLPLLTLVLAGVDAFNPCAFFVLLFLLSIMVNAKSRSRMLIVGGIFVFFSGFIYFLFMTAWLNMFELLGADGDGGTIILAAGLLALVAGTINVKDFFFEKGEVTLSMSAEKRTGLIKRMGKLSSASSMTAMILGTTVLAILANAYELLCTAGFPMIYTSVLAMHELPAAERYFYLVMYNIVYVIPLALIVLVFAMTLGKRKLSEKEGQTLKLMSGIMMVGLGAMLVWDPTSLQNVVLAVGLIVGAIVLTAILIFGRKLLAGRESAQ</sequence>
<dbReference type="Gene3D" id="3.40.30.10">
    <property type="entry name" value="Glutaredoxin"/>
    <property type="match status" value="1"/>
</dbReference>